<keyword evidence="3" id="KW-1185">Reference proteome</keyword>
<name>A0A3S0ZTD9_CHLFR</name>
<protein>
    <recommendedName>
        <fullName evidence="1">KTSC domain-containing protein</fullName>
    </recommendedName>
</protein>
<dbReference type="Proteomes" id="UP000268857">
    <property type="component" value="Unassembled WGS sequence"/>
</dbReference>
<comment type="caution">
    <text evidence="2">The sequence shown here is derived from an EMBL/GenBank/DDBJ whole genome shotgun (WGS) entry which is preliminary data.</text>
</comment>
<dbReference type="InterPro" id="IPR025309">
    <property type="entry name" value="KTSC_dom"/>
</dbReference>
<dbReference type="Pfam" id="PF13619">
    <property type="entry name" value="KTSC"/>
    <property type="match status" value="1"/>
</dbReference>
<evidence type="ECO:0000259" key="1">
    <source>
        <dbReference type="Pfam" id="PF13619"/>
    </source>
</evidence>
<evidence type="ECO:0000313" key="2">
    <source>
        <dbReference type="EMBL" id="RUR77022.1"/>
    </source>
</evidence>
<accession>A0A3S0ZTD9</accession>
<proteinExistence type="predicted"/>
<dbReference type="EMBL" id="RSCJ01000018">
    <property type="protein sequence ID" value="RUR77022.1"/>
    <property type="molecule type" value="Genomic_DNA"/>
</dbReference>
<dbReference type="STRING" id="211165.GCA_000317285_01748"/>
<evidence type="ECO:0000313" key="3">
    <source>
        <dbReference type="Proteomes" id="UP000268857"/>
    </source>
</evidence>
<reference evidence="2 3" key="1">
    <citation type="journal article" date="2019" name="Genome Biol. Evol.">
        <title>Day and night: Metabolic profiles and evolutionary relationships of six axenic non-marine cyanobacteria.</title>
        <authorList>
            <person name="Will S.E."/>
            <person name="Henke P."/>
            <person name="Boedeker C."/>
            <person name="Huang S."/>
            <person name="Brinkmann H."/>
            <person name="Rohde M."/>
            <person name="Jarek M."/>
            <person name="Friedl T."/>
            <person name="Seufert S."/>
            <person name="Schumacher M."/>
            <person name="Overmann J."/>
            <person name="Neumann-Schaal M."/>
            <person name="Petersen J."/>
        </authorList>
    </citation>
    <scope>NUCLEOTIDE SEQUENCE [LARGE SCALE GENOMIC DNA]</scope>
    <source>
        <strain evidence="2 3">PCC 6912</strain>
    </source>
</reference>
<organism evidence="2 3">
    <name type="scientific">Chlorogloeopsis fritschii PCC 6912</name>
    <dbReference type="NCBI Taxonomy" id="211165"/>
    <lineage>
        <taxon>Bacteria</taxon>
        <taxon>Bacillati</taxon>
        <taxon>Cyanobacteriota</taxon>
        <taxon>Cyanophyceae</taxon>
        <taxon>Nostocales</taxon>
        <taxon>Chlorogloeopsidaceae</taxon>
        <taxon>Chlorogloeopsis</taxon>
    </lineage>
</organism>
<gene>
    <name evidence="2" type="ORF">PCC6912_39810</name>
</gene>
<dbReference type="AlphaFoldDB" id="A0A3S0ZTD9"/>
<sequence length="87" mass="9805">MSFLKLKSSSLPKPDFLAMKLTQIDSSMITAVGYESGTLRLVFASTGKTVDYFDVPQTTYHKLMESTSKGTFITNNILNCFQYKYVD</sequence>
<feature type="domain" description="KTSC" evidence="1">
    <location>
        <begin position="25"/>
        <end position="79"/>
    </location>
</feature>